<sequence>MTDILTAARAEALFSSDLVTGSAPTRAEIASAIRRAIRRHGGSLGCAGTLARAYGEQPETAVPRMRWALSQVRSAYPRRRV</sequence>
<evidence type="ECO:0000313" key="1">
    <source>
        <dbReference type="EMBL" id="MDL2080544.1"/>
    </source>
</evidence>
<protein>
    <submittedName>
        <fullName evidence="1">Uncharacterized protein</fullName>
    </submittedName>
</protein>
<evidence type="ECO:0000313" key="2">
    <source>
        <dbReference type="Proteomes" id="UP001241926"/>
    </source>
</evidence>
<proteinExistence type="predicted"/>
<dbReference type="RefSeq" id="WP_093722908.1">
    <property type="nucleotide sequence ID" value="NZ_JASJUS010000034.1"/>
</dbReference>
<comment type="caution">
    <text evidence="1">The sequence shown here is derived from an EMBL/GenBank/DDBJ whole genome shotgun (WGS) entry which is preliminary data.</text>
</comment>
<dbReference type="EMBL" id="JASJUS010000034">
    <property type="protein sequence ID" value="MDL2080544.1"/>
    <property type="molecule type" value="Genomic_DNA"/>
</dbReference>
<organism evidence="1 2">
    <name type="scientific">Streptomyces fuscus</name>
    <dbReference type="NCBI Taxonomy" id="3048495"/>
    <lineage>
        <taxon>Bacteria</taxon>
        <taxon>Bacillati</taxon>
        <taxon>Actinomycetota</taxon>
        <taxon>Actinomycetes</taxon>
        <taxon>Kitasatosporales</taxon>
        <taxon>Streptomycetaceae</taxon>
        <taxon>Streptomyces</taxon>
    </lineage>
</organism>
<reference evidence="1 2" key="1">
    <citation type="submission" date="2023-05" db="EMBL/GenBank/DDBJ databases">
        <title>Streptomyces fuscus sp. nov., a brown-black pigment producing actinomyces isolated from dry sand of Sea duck farm.</title>
        <authorList>
            <person name="Xie J."/>
            <person name="Shen N."/>
        </authorList>
    </citation>
    <scope>NUCLEOTIDE SEQUENCE [LARGE SCALE GENOMIC DNA]</scope>
    <source>
        <strain evidence="1 2">GXMU-J15</strain>
    </source>
</reference>
<keyword evidence="2" id="KW-1185">Reference proteome</keyword>
<name>A0ABT7J6Q8_9ACTN</name>
<dbReference type="Proteomes" id="UP001241926">
    <property type="component" value="Unassembled WGS sequence"/>
</dbReference>
<gene>
    <name evidence="1" type="ORF">QNN03_29275</name>
</gene>
<accession>A0ABT7J6Q8</accession>